<evidence type="ECO:0000256" key="5">
    <source>
        <dbReference type="ARBA" id="ARBA00023134"/>
    </source>
</evidence>
<dbReference type="AlphaFoldDB" id="A0A1W2AR73"/>
<dbReference type="NCBIfam" id="TIGR00064">
    <property type="entry name" value="ftsY"/>
    <property type="match status" value="1"/>
</dbReference>
<organism evidence="13 14">
    <name type="scientific">Polynucleobacter kasalickyi</name>
    <dbReference type="NCBI Taxonomy" id="1938817"/>
    <lineage>
        <taxon>Bacteria</taxon>
        <taxon>Pseudomonadati</taxon>
        <taxon>Pseudomonadota</taxon>
        <taxon>Betaproteobacteria</taxon>
        <taxon>Burkholderiales</taxon>
        <taxon>Burkholderiaceae</taxon>
        <taxon>Polynucleobacter</taxon>
    </lineage>
</organism>
<comment type="subcellular location">
    <subcellularLocation>
        <location evidence="9">Cell membrane</location>
        <topology evidence="9">Peripheral membrane protein</topology>
        <orientation evidence="9">Cytoplasmic side</orientation>
    </subcellularLocation>
    <subcellularLocation>
        <location evidence="9">Cytoplasm</location>
    </subcellularLocation>
</comment>
<feature type="binding site" evidence="9">
    <location>
        <begin position="180"/>
        <end position="184"/>
    </location>
    <ligand>
        <name>GTP</name>
        <dbReference type="ChEBI" id="CHEBI:37565"/>
    </ligand>
</feature>
<evidence type="ECO:0000259" key="11">
    <source>
        <dbReference type="SMART" id="SM00962"/>
    </source>
</evidence>
<dbReference type="InterPro" id="IPR013822">
    <property type="entry name" value="Signal_recog_particl_SRP54_hlx"/>
</dbReference>
<proteinExistence type="inferred from homology"/>
<dbReference type="InterPro" id="IPR004390">
    <property type="entry name" value="SR_rcpt_FtsY"/>
</dbReference>
<dbReference type="InterPro" id="IPR036225">
    <property type="entry name" value="SRP/SRP_N"/>
</dbReference>
<comment type="catalytic activity">
    <reaction evidence="8 9">
        <text>GTP + H2O = GDP + phosphate + H(+)</text>
        <dbReference type="Rhea" id="RHEA:19669"/>
        <dbReference type="ChEBI" id="CHEBI:15377"/>
        <dbReference type="ChEBI" id="CHEBI:15378"/>
        <dbReference type="ChEBI" id="CHEBI:37565"/>
        <dbReference type="ChEBI" id="CHEBI:43474"/>
        <dbReference type="ChEBI" id="CHEBI:58189"/>
        <dbReference type="EC" id="3.6.5.4"/>
    </reaction>
</comment>
<feature type="binding site" evidence="9">
    <location>
        <begin position="244"/>
        <end position="247"/>
    </location>
    <ligand>
        <name>GTP</name>
        <dbReference type="ChEBI" id="CHEBI:37565"/>
    </ligand>
</feature>
<dbReference type="RefSeq" id="WP_084283944.1">
    <property type="nucleotide sequence ID" value="NZ_FWXJ01000010.1"/>
</dbReference>
<dbReference type="OrthoDB" id="9804720at2"/>
<dbReference type="SUPFAM" id="SSF47364">
    <property type="entry name" value="Domain of the SRP/SRP receptor G-proteins"/>
    <property type="match status" value="1"/>
</dbReference>
<dbReference type="Gene3D" id="1.20.120.140">
    <property type="entry name" value="Signal recognition particle SRP54, nucleotide-binding domain"/>
    <property type="match status" value="1"/>
</dbReference>
<dbReference type="GO" id="GO:0005737">
    <property type="term" value="C:cytoplasm"/>
    <property type="evidence" value="ECO:0007669"/>
    <property type="project" value="UniProtKB-SubCell"/>
</dbReference>
<dbReference type="Proteomes" id="UP000192708">
    <property type="component" value="Unassembled WGS sequence"/>
</dbReference>
<feature type="binding site" evidence="9">
    <location>
        <begin position="99"/>
        <end position="106"/>
    </location>
    <ligand>
        <name>GTP</name>
        <dbReference type="ChEBI" id="CHEBI:37565"/>
    </ligand>
</feature>
<dbReference type="PANTHER" id="PTHR43134:SF1">
    <property type="entry name" value="SIGNAL RECOGNITION PARTICLE RECEPTOR SUBUNIT ALPHA"/>
    <property type="match status" value="1"/>
</dbReference>
<keyword evidence="4 9" id="KW-0378">Hydrolase</keyword>
<evidence type="ECO:0000256" key="9">
    <source>
        <dbReference type="HAMAP-Rule" id="MF_00920"/>
    </source>
</evidence>
<dbReference type="InterPro" id="IPR042101">
    <property type="entry name" value="SRP54_N_sf"/>
</dbReference>
<comment type="subunit">
    <text evidence="9">Part of the signal recognition particle protein translocation system, which is composed of SRP and FtsY. SRP is a ribonucleoprotein composed of Ffh and a 4.5S RNA molecule.</text>
</comment>
<keyword evidence="14" id="KW-1185">Reference proteome</keyword>
<feature type="domain" description="SRP54-type proteins GTP-binding" evidence="11">
    <location>
        <begin position="92"/>
        <end position="297"/>
    </location>
</feature>
<dbReference type="GO" id="GO:0003924">
    <property type="term" value="F:GTPase activity"/>
    <property type="evidence" value="ECO:0007669"/>
    <property type="project" value="UniProtKB-UniRule"/>
</dbReference>
<evidence type="ECO:0000256" key="4">
    <source>
        <dbReference type="ARBA" id="ARBA00022801"/>
    </source>
</evidence>
<dbReference type="GO" id="GO:0006614">
    <property type="term" value="P:SRP-dependent cotranslational protein targeting to membrane"/>
    <property type="evidence" value="ECO:0007669"/>
    <property type="project" value="InterPro"/>
</dbReference>
<dbReference type="Pfam" id="PF00448">
    <property type="entry name" value="SRP54"/>
    <property type="match status" value="1"/>
</dbReference>
<dbReference type="Gene3D" id="3.40.50.300">
    <property type="entry name" value="P-loop containing nucleotide triphosphate hydrolases"/>
    <property type="match status" value="1"/>
</dbReference>
<dbReference type="InterPro" id="IPR003593">
    <property type="entry name" value="AAA+_ATPase"/>
</dbReference>
<feature type="domain" description="Signal recognition particle SRP54 helical bundle" evidence="12">
    <location>
        <begin position="1"/>
        <end position="73"/>
    </location>
</feature>
<dbReference type="Pfam" id="PF02881">
    <property type="entry name" value="SRP54_N"/>
    <property type="match status" value="1"/>
</dbReference>
<dbReference type="InterPro" id="IPR027417">
    <property type="entry name" value="P-loop_NTPase"/>
</dbReference>
<feature type="domain" description="AAA+ ATPase" evidence="10">
    <location>
        <begin position="91"/>
        <end position="287"/>
    </location>
</feature>
<accession>A0A1W2AR73</accession>
<dbReference type="EC" id="3.6.5.4" evidence="9"/>
<dbReference type="GO" id="GO:0005047">
    <property type="term" value="F:signal recognition particle binding"/>
    <property type="evidence" value="ECO:0007669"/>
    <property type="project" value="TreeGrafter"/>
</dbReference>
<keyword evidence="6 9" id="KW-0472">Membrane</keyword>
<keyword evidence="3 9" id="KW-0547">Nucleotide-binding</keyword>
<evidence type="ECO:0000259" key="12">
    <source>
        <dbReference type="SMART" id="SM00963"/>
    </source>
</evidence>
<keyword evidence="1 9" id="KW-1003">Cell membrane</keyword>
<dbReference type="EMBL" id="FWXJ01000010">
    <property type="protein sequence ID" value="SMC63094.1"/>
    <property type="molecule type" value="Genomic_DNA"/>
</dbReference>
<dbReference type="HAMAP" id="MF_00920">
    <property type="entry name" value="FtsY"/>
    <property type="match status" value="1"/>
</dbReference>
<evidence type="ECO:0000256" key="7">
    <source>
        <dbReference type="ARBA" id="ARBA00023170"/>
    </source>
</evidence>
<evidence type="ECO:0000256" key="8">
    <source>
        <dbReference type="ARBA" id="ARBA00048027"/>
    </source>
</evidence>
<dbReference type="InterPro" id="IPR000897">
    <property type="entry name" value="SRP54_GTPase_dom"/>
</dbReference>
<keyword evidence="5 9" id="KW-0342">GTP-binding</keyword>
<dbReference type="SMART" id="SM00382">
    <property type="entry name" value="AAA"/>
    <property type="match status" value="1"/>
</dbReference>
<protein>
    <recommendedName>
        <fullName evidence="9">Signal recognition particle receptor FtsY</fullName>
        <shortName evidence="9">SRP receptor</shortName>
        <ecNumber evidence="9">3.6.5.4</ecNumber>
    </recommendedName>
</protein>
<evidence type="ECO:0000256" key="2">
    <source>
        <dbReference type="ARBA" id="ARBA00022490"/>
    </source>
</evidence>
<dbReference type="SMART" id="SM00963">
    <property type="entry name" value="SRP54_N"/>
    <property type="match status" value="1"/>
</dbReference>
<keyword evidence="7 9" id="KW-0675">Receptor</keyword>
<evidence type="ECO:0000259" key="10">
    <source>
        <dbReference type="SMART" id="SM00382"/>
    </source>
</evidence>
<evidence type="ECO:0000256" key="1">
    <source>
        <dbReference type="ARBA" id="ARBA00022475"/>
    </source>
</evidence>
<comment type="similarity">
    <text evidence="9">Belongs to the GTP-binding SRP family. FtsY subfamily.</text>
</comment>
<evidence type="ECO:0000256" key="6">
    <source>
        <dbReference type="ARBA" id="ARBA00023136"/>
    </source>
</evidence>
<comment type="function">
    <text evidence="9">Involved in targeting and insertion of nascent membrane proteins into the cytoplasmic membrane. Acts as a receptor for the complex formed by the signal recognition particle (SRP) and the ribosome-nascent chain (RNC). Interaction with SRP-RNC leads to the transfer of the RNC complex to the Sec translocase for insertion into the membrane, the hydrolysis of GTP by both Ffh and FtsY, and the dissociation of the SRP-FtsY complex into the individual components.</text>
</comment>
<gene>
    <name evidence="9" type="primary">ftsY</name>
    <name evidence="13" type="ORF">SAMN06296008_11028</name>
</gene>
<name>A0A1W2AR73_9BURK</name>
<dbReference type="FunFam" id="3.40.50.300:FF:000053">
    <property type="entry name" value="Signal recognition particle receptor FtsY"/>
    <property type="match status" value="1"/>
</dbReference>
<dbReference type="STRING" id="1938817.SAMN06296008_11028"/>
<evidence type="ECO:0000313" key="13">
    <source>
        <dbReference type="EMBL" id="SMC63094.1"/>
    </source>
</evidence>
<dbReference type="GO" id="GO:0005525">
    <property type="term" value="F:GTP binding"/>
    <property type="evidence" value="ECO:0007669"/>
    <property type="project" value="UniProtKB-UniRule"/>
</dbReference>
<evidence type="ECO:0000256" key="3">
    <source>
        <dbReference type="ARBA" id="ARBA00022741"/>
    </source>
</evidence>
<evidence type="ECO:0000313" key="14">
    <source>
        <dbReference type="Proteomes" id="UP000192708"/>
    </source>
</evidence>
<dbReference type="GO" id="GO:0005886">
    <property type="term" value="C:plasma membrane"/>
    <property type="evidence" value="ECO:0007669"/>
    <property type="project" value="UniProtKB-SubCell"/>
</dbReference>
<dbReference type="PANTHER" id="PTHR43134">
    <property type="entry name" value="SIGNAL RECOGNITION PARTICLE RECEPTOR SUBUNIT ALPHA"/>
    <property type="match status" value="1"/>
</dbReference>
<keyword evidence="2 9" id="KW-0963">Cytoplasm</keyword>
<dbReference type="SUPFAM" id="SSF52540">
    <property type="entry name" value="P-loop containing nucleoside triphosphate hydrolases"/>
    <property type="match status" value="1"/>
</dbReference>
<dbReference type="SMART" id="SM00962">
    <property type="entry name" value="SRP54"/>
    <property type="match status" value="1"/>
</dbReference>
<reference evidence="13 14" key="1">
    <citation type="submission" date="2017-04" db="EMBL/GenBank/DDBJ databases">
        <authorList>
            <person name="Afonso C.L."/>
            <person name="Miller P.J."/>
            <person name="Scott M.A."/>
            <person name="Spackman E."/>
            <person name="Goraichik I."/>
            <person name="Dimitrov K.M."/>
            <person name="Suarez D.L."/>
            <person name="Swayne D.E."/>
        </authorList>
    </citation>
    <scope>NUCLEOTIDE SEQUENCE [LARGE SCALE GENOMIC DNA]</scope>
    <source>
        <strain evidence="13 14">VK13</strain>
    </source>
</reference>
<sequence>MFGLRKSLSSIFKRSRVDEELFESLEESLLLADVGIHASSDLISQLRTVAKKEKIDDGSTLKSALEKLIIKLLQPLEFTNNPLISHSPTNHPEIWLIVGVNGAGKTTSIGKICYALQRQNKKVLLAAGDTFRAAAREQLSEWGRRNQVEVINQTTGDAATVAHDAIGAAIARNVDVLVIDTAGRLATQSHLMEELKKVKRIIQKLIPSAPHHTVLVLDGNTGQNGVSQVKAFHEALDLSSLIITKMDGTAKGGVLCAIAHVLASSHILPRIMAIGIGEGVEQLIPFEADAFAKELVSD</sequence>